<protein>
    <recommendedName>
        <fullName evidence="1">AB hydrolase-1 domain-containing protein</fullName>
    </recommendedName>
</protein>
<accession>A0A2V3IMV1</accession>
<dbReference type="Proteomes" id="UP000247409">
    <property type="component" value="Unassembled WGS sequence"/>
</dbReference>
<keyword evidence="3" id="KW-1185">Reference proteome</keyword>
<organism evidence="2 3">
    <name type="scientific">Gracilariopsis chorda</name>
    <dbReference type="NCBI Taxonomy" id="448386"/>
    <lineage>
        <taxon>Eukaryota</taxon>
        <taxon>Rhodophyta</taxon>
        <taxon>Florideophyceae</taxon>
        <taxon>Rhodymeniophycidae</taxon>
        <taxon>Gracilariales</taxon>
        <taxon>Gracilariaceae</taxon>
        <taxon>Gracilariopsis</taxon>
    </lineage>
</organism>
<dbReference type="PANTHER" id="PTHR43689">
    <property type="entry name" value="HYDROLASE"/>
    <property type="match status" value="1"/>
</dbReference>
<sequence length="359" mass="39028">MFRYPTAITPHTIQWHLTAPLSSPPAFALPLLTPAVLATVAAGVEAIARRSEHRQPAGQLVAVRNGGRRVHVVYHAPPELVDAPCVVMEAGANSWSPVWEDVSRHVGQVARVFRYDRAGFGFSDAVKHPKERSISSIAKDLQMALSTVGANPPYVLVAHSLGALYTNVLVKLLKPSDVCGLVYVDAASPQTVTMLEDIVPKQTPPEWLARSLGYLGLLRVLAPLALRPYTLAFQGSLKKAATSTWARGDWLMAYTAEWAAALRESKQASEGLLHFPPGWLGETPIQVLVPDVYERTSGKAYISLLQSDVASYSAESALIGIKDCGHFVQIEKPHIVARAVSEVIQRAKEKRLIYSDCSG</sequence>
<dbReference type="InterPro" id="IPR000073">
    <property type="entry name" value="AB_hydrolase_1"/>
</dbReference>
<dbReference type="AlphaFoldDB" id="A0A2V3IMV1"/>
<feature type="domain" description="AB hydrolase-1" evidence="1">
    <location>
        <begin position="95"/>
        <end position="339"/>
    </location>
</feature>
<gene>
    <name evidence="2" type="ORF">BWQ96_06882</name>
</gene>
<dbReference type="InterPro" id="IPR029058">
    <property type="entry name" value="AB_hydrolase_fold"/>
</dbReference>
<dbReference type="OrthoDB" id="294702at2759"/>
<name>A0A2V3IMV1_9FLOR</name>
<dbReference type="SUPFAM" id="SSF53474">
    <property type="entry name" value="alpha/beta-Hydrolases"/>
    <property type="match status" value="1"/>
</dbReference>
<dbReference type="PANTHER" id="PTHR43689:SF8">
    <property type="entry name" value="ALPHA_BETA-HYDROLASES SUPERFAMILY PROTEIN"/>
    <property type="match status" value="1"/>
</dbReference>
<dbReference type="Pfam" id="PF12697">
    <property type="entry name" value="Abhydrolase_6"/>
    <property type="match status" value="1"/>
</dbReference>
<evidence type="ECO:0000259" key="1">
    <source>
        <dbReference type="Pfam" id="PF12697"/>
    </source>
</evidence>
<comment type="caution">
    <text evidence="2">The sequence shown here is derived from an EMBL/GenBank/DDBJ whole genome shotgun (WGS) entry which is preliminary data.</text>
</comment>
<dbReference type="Gene3D" id="3.40.50.1820">
    <property type="entry name" value="alpha/beta hydrolase"/>
    <property type="match status" value="1"/>
</dbReference>
<evidence type="ECO:0000313" key="3">
    <source>
        <dbReference type="Proteomes" id="UP000247409"/>
    </source>
</evidence>
<proteinExistence type="predicted"/>
<reference evidence="2 3" key="1">
    <citation type="journal article" date="2018" name="Mol. Biol. Evol.">
        <title>Analysis of the draft genome of the red seaweed Gracilariopsis chorda provides insights into genome size evolution in Rhodophyta.</title>
        <authorList>
            <person name="Lee J."/>
            <person name="Yang E.C."/>
            <person name="Graf L."/>
            <person name="Yang J.H."/>
            <person name="Qiu H."/>
            <person name="Zel Zion U."/>
            <person name="Chan C.X."/>
            <person name="Stephens T.G."/>
            <person name="Weber A.P.M."/>
            <person name="Boo G.H."/>
            <person name="Boo S.M."/>
            <person name="Kim K.M."/>
            <person name="Shin Y."/>
            <person name="Jung M."/>
            <person name="Lee S.J."/>
            <person name="Yim H.S."/>
            <person name="Lee J.H."/>
            <person name="Bhattacharya D."/>
            <person name="Yoon H.S."/>
        </authorList>
    </citation>
    <scope>NUCLEOTIDE SEQUENCE [LARGE SCALE GENOMIC DNA]</scope>
    <source>
        <strain evidence="2 3">SKKU-2015</strain>
        <tissue evidence="2">Whole body</tissue>
    </source>
</reference>
<dbReference type="EMBL" id="NBIV01000127">
    <property type="protein sequence ID" value="PXF43387.1"/>
    <property type="molecule type" value="Genomic_DNA"/>
</dbReference>
<evidence type="ECO:0000313" key="2">
    <source>
        <dbReference type="EMBL" id="PXF43387.1"/>
    </source>
</evidence>